<dbReference type="Proteomes" id="UP000694427">
    <property type="component" value="Unplaced"/>
</dbReference>
<dbReference type="CDD" id="cd15669">
    <property type="entry name" value="ePHD_PHF7_G2E3_like"/>
    <property type="match status" value="1"/>
</dbReference>
<proteinExistence type="inferred from homology"/>
<reference evidence="19" key="2">
    <citation type="submission" date="2025-09" db="UniProtKB">
        <authorList>
            <consortium name="Ensembl"/>
        </authorList>
    </citation>
    <scope>IDENTIFICATION</scope>
</reference>
<dbReference type="CDD" id="cd15496">
    <property type="entry name" value="PHD_PHF7_G2E3_like"/>
    <property type="match status" value="1"/>
</dbReference>
<keyword evidence="8" id="KW-0862">Zinc</keyword>
<dbReference type="Gene3D" id="3.30.2410.10">
    <property type="entry name" value="Hect, E3 ligase catalytic domain"/>
    <property type="match status" value="1"/>
</dbReference>
<dbReference type="Pfam" id="PF00632">
    <property type="entry name" value="HECT"/>
    <property type="match status" value="1"/>
</dbReference>
<dbReference type="Pfam" id="PF13771">
    <property type="entry name" value="zf-HC5HC2H"/>
    <property type="match status" value="1"/>
</dbReference>
<dbReference type="PROSITE" id="PS51805">
    <property type="entry name" value="EPHD"/>
    <property type="match status" value="1"/>
</dbReference>
<dbReference type="Pfam" id="PF26054">
    <property type="entry name" value="PHD_G2E3"/>
    <property type="match status" value="1"/>
</dbReference>
<evidence type="ECO:0000256" key="13">
    <source>
        <dbReference type="ARBA" id="ARBA00067725"/>
    </source>
</evidence>
<evidence type="ECO:0000256" key="8">
    <source>
        <dbReference type="ARBA" id="ARBA00022833"/>
    </source>
</evidence>
<dbReference type="GO" id="GO:0015031">
    <property type="term" value="P:protein transport"/>
    <property type="evidence" value="ECO:0007669"/>
    <property type="project" value="UniProtKB-KW"/>
</dbReference>
<dbReference type="Gene3D" id="3.30.40.10">
    <property type="entry name" value="Zinc/RING finger domain, C3HC4 (zinc finger)"/>
    <property type="match status" value="2"/>
</dbReference>
<keyword evidence="10" id="KW-0472">Membrane</keyword>
<dbReference type="InterPro" id="IPR043154">
    <property type="entry name" value="Sec-1-like_dom1"/>
</dbReference>
<dbReference type="InterPro" id="IPR013083">
    <property type="entry name" value="Znf_RING/FYVE/PHD"/>
</dbReference>
<keyword evidence="20" id="KW-1185">Reference proteome</keyword>
<dbReference type="InterPro" id="IPR043127">
    <property type="entry name" value="Sec-1-like_dom3a"/>
</dbReference>
<dbReference type="Gene3D" id="3.40.50.2060">
    <property type="match status" value="1"/>
</dbReference>
<name>A0A8C1Q899_CYPCA</name>
<evidence type="ECO:0000256" key="3">
    <source>
        <dbReference type="ARBA" id="ARBA00022490"/>
    </source>
</evidence>
<dbReference type="PANTHER" id="PTHR11679">
    <property type="entry name" value="VESICLE PROTEIN SORTING-ASSOCIATED"/>
    <property type="match status" value="1"/>
</dbReference>
<evidence type="ECO:0000256" key="12">
    <source>
        <dbReference type="ARBA" id="ARBA00055860"/>
    </source>
</evidence>
<dbReference type="InterPro" id="IPR035983">
    <property type="entry name" value="Hect_E3_ubiquitin_ligase"/>
</dbReference>
<feature type="region of interest" description="Disordered" evidence="16">
    <location>
        <begin position="974"/>
        <end position="994"/>
    </location>
</feature>
<evidence type="ECO:0000256" key="16">
    <source>
        <dbReference type="SAM" id="MobiDB-lite"/>
    </source>
</evidence>
<dbReference type="FunFam" id="1.25.40.60:FF:000002">
    <property type="entry name" value="Sec1 family domain containing 1"/>
    <property type="match status" value="1"/>
</dbReference>
<keyword evidence="5" id="KW-0479">Metal-binding</keyword>
<dbReference type="GO" id="GO:0005634">
    <property type="term" value="C:nucleus"/>
    <property type="evidence" value="ECO:0007669"/>
    <property type="project" value="UniProtKB-SubCell"/>
</dbReference>
<dbReference type="InterPro" id="IPR034732">
    <property type="entry name" value="EPHD"/>
</dbReference>
<keyword evidence="7 15" id="KW-0833">Ubl conjugation pathway</keyword>
<evidence type="ECO:0000256" key="1">
    <source>
        <dbReference type="ARBA" id="ARBA00004496"/>
    </source>
</evidence>
<dbReference type="SUPFAM" id="SSF56204">
    <property type="entry name" value="Hect, E3 ligase catalytic domain"/>
    <property type="match status" value="1"/>
</dbReference>
<comment type="subcellular location">
    <subcellularLocation>
        <location evidence="1">Cytoplasm</location>
    </subcellularLocation>
    <subcellularLocation>
        <location evidence="11">Golgi apparatus</location>
        <location evidence="11">Golgi stack membrane</location>
        <topology evidence="11">Peripheral membrane protein</topology>
    </subcellularLocation>
</comment>
<keyword evidence="4" id="KW-0808">Transferase</keyword>
<dbReference type="InterPro" id="IPR042013">
    <property type="entry name" value="PHF7/G2E3_ePHD"/>
</dbReference>
<comment type="function">
    <text evidence="12">Plays a role in SNARE-pin assembly and Golgi-to-ER retrograde transport via its interaction with COG4. Involved in vesicular transport between the endoplasmic reticulum and the Golgi.</text>
</comment>
<evidence type="ECO:0000256" key="11">
    <source>
        <dbReference type="ARBA" id="ARBA00037843"/>
    </source>
</evidence>
<evidence type="ECO:0000256" key="14">
    <source>
        <dbReference type="ARBA" id="ARBA00082889"/>
    </source>
</evidence>
<dbReference type="InterPro" id="IPR001965">
    <property type="entry name" value="Znf_PHD"/>
</dbReference>
<accession>A0A8C1Q899</accession>
<dbReference type="FunFam" id="3.40.50.2060:FF:000002">
    <property type="entry name" value="sec1 family domain-containing protein 1"/>
    <property type="match status" value="1"/>
</dbReference>
<protein>
    <recommendedName>
        <fullName evidence="13">Sec1 family domain-containing protein 1</fullName>
    </recommendedName>
    <alternativeName>
        <fullName evidence="14">Syntaxin-binding protein 1-like 2</fullName>
    </alternativeName>
</protein>
<evidence type="ECO:0000256" key="7">
    <source>
        <dbReference type="ARBA" id="ARBA00022786"/>
    </source>
</evidence>
<dbReference type="Ensembl" id="ENSCCRT00010023317.1">
    <property type="protein sequence ID" value="ENSCCRP00010021316.1"/>
    <property type="gene ID" value="ENSCCRG00010008945.1"/>
</dbReference>
<dbReference type="GO" id="GO:0008270">
    <property type="term" value="F:zinc ion binding"/>
    <property type="evidence" value="ECO:0007669"/>
    <property type="project" value="UniProtKB-KW"/>
</dbReference>
<evidence type="ECO:0000259" key="18">
    <source>
        <dbReference type="PROSITE" id="PS51805"/>
    </source>
</evidence>
<keyword evidence="9" id="KW-0653">Protein transport</keyword>
<evidence type="ECO:0000256" key="5">
    <source>
        <dbReference type="ARBA" id="ARBA00022723"/>
    </source>
</evidence>
<dbReference type="GO" id="GO:0004842">
    <property type="term" value="F:ubiquitin-protein transferase activity"/>
    <property type="evidence" value="ECO:0007669"/>
    <property type="project" value="InterPro"/>
</dbReference>
<dbReference type="GO" id="GO:0032580">
    <property type="term" value="C:Golgi cisterna membrane"/>
    <property type="evidence" value="ECO:0007669"/>
    <property type="project" value="UniProtKB-SubCell"/>
</dbReference>
<dbReference type="SUPFAM" id="SSF57903">
    <property type="entry name" value="FYVE/PHD zinc finger"/>
    <property type="match status" value="1"/>
</dbReference>
<dbReference type="SUPFAM" id="SSF56815">
    <property type="entry name" value="Sec1/munc18-like (SM) proteins"/>
    <property type="match status" value="1"/>
</dbReference>
<dbReference type="InterPro" id="IPR011011">
    <property type="entry name" value="Znf_FYVE_PHD"/>
</dbReference>
<evidence type="ECO:0000313" key="19">
    <source>
        <dbReference type="Ensembl" id="ENSCCRP00010021316.1"/>
    </source>
</evidence>
<dbReference type="InterPro" id="IPR000569">
    <property type="entry name" value="HECT_dom"/>
</dbReference>
<keyword evidence="9" id="KW-0813">Transport</keyword>
<dbReference type="PROSITE" id="PS50237">
    <property type="entry name" value="HECT"/>
    <property type="match status" value="1"/>
</dbReference>
<dbReference type="InterPro" id="IPR001619">
    <property type="entry name" value="Sec1-like"/>
</dbReference>
<keyword evidence="3" id="KW-0963">Cytoplasm</keyword>
<evidence type="ECO:0000256" key="10">
    <source>
        <dbReference type="ARBA" id="ARBA00023136"/>
    </source>
</evidence>
<comment type="similarity">
    <text evidence="2">Belongs to the STXBP/unc-18/SEC1 family.</text>
</comment>
<evidence type="ECO:0000259" key="17">
    <source>
        <dbReference type="PROSITE" id="PS50237"/>
    </source>
</evidence>
<dbReference type="SMART" id="SM00249">
    <property type="entry name" value="PHD"/>
    <property type="match status" value="3"/>
</dbReference>
<dbReference type="Pfam" id="PF00995">
    <property type="entry name" value="Sec1"/>
    <property type="match status" value="1"/>
</dbReference>
<feature type="domain" description="PHD-type" evidence="18">
    <location>
        <begin position="19"/>
        <end position="136"/>
    </location>
</feature>
<evidence type="ECO:0000256" key="9">
    <source>
        <dbReference type="ARBA" id="ARBA00022927"/>
    </source>
</evidence>
<evidence type="ECO:0000313" key="20">
    <source>
        <dbReference type="Proteomes" id="UP000694427"/>
    </source>
</evidence>
<dbReference type="Gene3D" id="3.40.50.1910">
    <property type="match status" value="1"/>
</dbReference>
<keyword evidence="6" id="KW-0863">Zinc-finger</keyword>
<dbReference type="InterPro" id="IPR036045">
    <property type="entry name" value="Sec1-like_sf"/>
</dbReference>
<feature type="domain" description="HECT" evidence="17">
    <location>
        <begin position="636"/>
        <end position="710"/>
    </location>
</feature>
<sequence length="1320" mass="150159">MKAMKMETTEIKQIHADKDLICSLCKRCDNIPDKYGEKITLQQHKLTVHYFCLLMSSGICQRGEEDEDVHGFLVDDIKKEIRRSSRLRCMYCKKIGASVGCSIKRCRQMVHMPCGLEQEFIFQFTDLFPSFCKKHAPSQSWVSSPSLPLSCSVCLEPIEPVLSYNVLKCPVCHGSWFHRNCVQRYAHSAAMFFFKCTLCNNKDQFQQEMLRMGIYIPERDAAWELEENAFGDLLQVYQHCDAVKCHSHRGRKYSSQSGYFEIVRCKLCGSRGTHRKCSNLKLYESDWICGDCKAAVEGKKSVSLPNYVESPLTLRQERKRLFKNISDLHSSIISKRQCVPATSPEVLMDLACQISQQQSTEVLVEDDEGVLEAALQALRQSDFNPFCTLSVKFSKDKLNNNIRNQRRFLRRLVSKLLMSEIFEGPDGTKNLALNSKALRDDLYFEVGSLLALSLVHGGPPLGFFSPALYRSLFNYPTNYRPTLQDLGDTAFAHKIRQIVEANSMKELRCAMQSASQYLEAAGCWRKISKLSEKDVLVEDVLNFYLIIRLQLPLQRFREGLRTLGLFEQVQMCTEAFHSVFCGPVEKLTAESVMELFTVQFSEDKEQQEKESTTLNFWKKYLHECDEGRCAASLEDLLTFATATDLVPSIGFHPTPSISFFSSSDPSCAFPQSHCDANHLILPILPSYEHFKKHLDYTLSALKRMLNFNAPPLKNTTAEPVWKLLIYDRFGQDIISPLLSVKELRDMGITLHLLLHSDRDPIPDVPAIYFVMPTEENIDRICQDLRNQLYESYYLNFISAISRSKLEDIASAALAANAVNLVTKVFDQYLNFITLEDDMFILCNQNKEHISYHAINKPDIMDTDMDGIMDTIVDSLFCFFVTLGAVPIIRCPRGNAAEMVAVKLDKKLRENLRDARNSLFTGDTMGTGQFSFQRPLFVLADRNLDLATPLHHTWTYQALIHDVLDFHLNRVSVEESQGSEASPAGARPKKKNKKSYDLTAADKFWQKHKGSPFPEVAEAVQEELDTYRAQEDEVKRLKSIMGLEGEDDGAISMLSDNTAKLTSAVSSLPELLEKKRLIDLHTNVATAVLDHIKSRKLDVYFEYEEKLMSKSTLDKSLLDIISDPDAGTAEDKMRLFLIYYITSQQPPSEADLEQYKRALVDAGCDLSPLNYIKQWKAFTKMAATPANYGSSGVKPMGLFSRVMNTGSQFVMEGVKNLVLKQHNLPVTRILDNLMEMKSNPETDDYRYFDPKMLRGSESSIPRNKNPFQEAIVFVVGGGNYIEYQNLVDYTKARQGKRVLYGCSELFNAAQFMKQLSQLGQK</sequence>
<dbReference type="InterPro" id="IPR027482">
    <property type="entry name" value="Sec1-like_dom2"/>
</dbReference>
<dbReference type="InterPro" id="IPR059102">
    <property type="entry name" value="PHD_PHF7/G2E3-like"/>
</dbReference>
<evidence type="ECO:0000256" key="2">
    <source>
        <dbReference type="ARBA" id="ARBA00009884"/>
    </source>
</evidence>
<evidence type="ECO:0000256" key="6">
    <source>
        <dbReference type="ARBA" id="ARBA00022771"/>
    </source>
</evidence>
<dbReference type="Gene3D" id="3.90.830.10">
    <property type="entry name" value="Syntaxin Binding Protein 1, Chain A, domain 2"/>
    <property type="match status" value="1"/>
</dbReference>
<reference evidence="19" key="1">
    <citation type="submission" date="2025-08" db="UniProtKB">
        <authorList>
            <consortium name="Ensembl"/>
        </authorList>
    </citation>
    <scope>IDENTIFICATION</scope>
</reference>
<comment type="caution">
    <text evidence="15">Lacks conserved residue(s) required for the propagation of feature annotation.</text>
</comment>
<evidence type="ECO:0000256" key="15">
    <source>
        <dbReference type="PROSITE-ProRule" id="PRU00104"/>
    </source>
</evidence>
<dbReference type="GO" id="GO:0016192">
    <property type="term" value="P:vesicle-mediated transport"/>
    <property type="evidence" value="ECO:0007669"/>
    <property type="project" value="InterPro"/>
</dbReference>
<evidence type="ECO:0000256" key="4">
    <source>
        <dbReference type="ARBA" id="ARBA00022679"/>
    </source>
</evidence>
<organism evidence="19 20">
    <name type="scientific">Cyprinus carpio</name>
    <name type="common">Common carp</name>
    <dbReference type="NCBI Taxonomy" id="7962"/>
    <lineage>
        <taxon>Eukaryota</taxon>
        <taxon>Metazoa</taxon>
        <taxon>Chordata</taxon>
        <taxon>Craniata</taxon>
        <taxon>Vertebrata</taxon>
        <taxon>Euteleostomi</taxon>
        <taxon>Actinopterygii</taxon>
        <taxon>Neopterygii</taxon>
        <taxon>Teleostei</taxon>
        <taxon>Ostariophysi</taxon>
        <taxon>Cypriniformes</taxon>
        <taxon>Cyprinidae</taxon>
        <taxon>Cyprininae</taxon>
        <taxon>Cyprinus</taxon>
    </lineage>
</organism>
<dbReference type="Gene3D" id="1.25.40.60">
    <property type="match status" value="1"/>
</dbReference>